<organism evidence="1">
    <name type="scientific">Capitella teleta</name>
    <name type="common">Polychaete worm</name>
    <dbReference type="NCBI Taxonomy" id="283909"/>
    <lineage>
        <taxon>Eukaryota</taxon>
        <taxon>Metazoa</taxon>
        <taxon>Spiralia</taxon>
        <taxon>Lophotrochozoa</taxon>
        <taxon>Annelida</taxon>
        <taxon>Polychaeta</taxon>
        <taxon>Sedentaria</taxon>
        <taxon>Scolecida</taxon>
        <taxon>Capitellidae</taxon>
        <taxon>Capitella</taxon>
    </lineage>
</organism>
<evidence type="ECO:0000313" key="3">
    <source>
        <dbReference type="Proteomes" id="UP000014760"/>
    </source>
</evidence>
<name>R7VKG1_CAPTE</name>
<dbReference type="HOGENOM" id="CLU_118269_2_0_1"/>
<reference evidence="2" key="3">
    <citation type="submission" date="2015-06" db="UniProtKB">
        <authorList>
            <consortium name="EnsemblMetazoa"/>
        </authorList>
    </citation>
    <scope>IDENTIFICATION</scope>
</reference>
<dbReference type="PANTHER" id="PTHR33395">
    <property type="entry name" value="TRANSCRIPTASE, PUTATIVE-RELATED-RELATED"/>
    <property type="match status" value="1"/>
</dbReference>
<dbReference type="STRING" id="283909.R7VKG1"/>
<accession>R7VKG1</accession>
<dbReference type="OrthoDB" id="445826at2759"/>
<reference evidence="1 3" key="2">
    <citation type="journal article" date="2013" name="Nature">
        <title>Insights into bilaterian evolution from three spiralian genomes.</title>
        <authorList>
            <person name="Simakov O."/>
            <person name="Marletaz F."/>
            <person name="Cho S.J."/>
            <person name="Edsinger-Gonzales E."/>
            <person name="Havlak P."/>
            <person name="Hellsten U."/>
            <person name="Kuo D.H."/>
            <person name="Larsson T."/>
            <person name="Lv J."/>
            <person name="Arendt D."/>
            <person name="Savage R."/>
            <person name="Osoegawa K."/>
            <person name="de Jong P."/>
            <person name="Grimwood J."/>
            <person name="Chapman J.A."/>
            <person name="Shapiro H."/>
            <person name="Aerts A."/>
            <person name="Otillar R.P."/>
            <person name="Terry A.Y."/>
            <person name="Boore J.L."/>
            <person name="Grigoriev I.V."/>
            <person name="Lindberg D.R."/>
            <person name="Seaver E.C."/>
            <person name="Weisblat D.A."/>
            <person name="Putnam N.H."/>
            <person name="Rokhsar D.S."/>
        </authorList>
    </citation>
    <scope>NUCLEOTIDE SEQUENCE</scope>
    <source>
        <strain evidence="1 3">I ESC-2004</strain>
    </source>
</reference>
<dbReference type="EMBL" id="AMQN01036521">
    <property type="status" value="NOT_ANNOTATED_CDS"/>
    <property type="molecule type" value="Genomic_DNA"/>
</dbReference>
<gene>
    <name evidence="1" type="ORF">CAPTEDRAFT_147654</name>
</gene>
<dbReference type="GO" id="GO:0061343">
    <property type="term" value="P:cell adhesion involved in heart morphogenesis"/>
    <property type="evidence" value="ECO:0007669"/>
    <property type="project" value="TreeGrafter"/>
</dbReference>
<reference evidence="3" key="1">
    <citation type="submission" date="2012-12" db="EMBL/GenBank/DDBJ databases">
        <authorList>
            <person name="Hellsten U."/>
            <person name="Grimwood J."/>
            <person name="Chapman J.A."/>
            <person name="Shapiro H."/>
            <person name="Aerts A."/>
            <person name="Otillar R.P."/>
            <person name="Terry A.Y."/>
            <person name="Boore J.L."/>
            <person name="Simakov O."/>
            <person name="Marletaz F."/>
            <person name="Cho S.-J."/>
            <person name="Edsinger-Gonzales E."/>
            <person name="Havlak P."/>
            <person name="Kuo D.-H."/>
            <person name="Larsson T."/>
            <person name="Lv J."/>
            <person name="Arendt D."/>
            <person name="Savage R."/>
            <person name="Osoegawa K."/>
            <person name="de Jong P."/>
            <person name="Lindberg D.R."/>
            <person name="Seaver E.C."/>
            <person name="Weisblat D.A."/>
            <person name="Putnam N.H."/>
            <person name="Grigoriev I.V."/>
            <person name="Rokhsar D.S."/>
        </authorList>
    </citation>
    <scope>NUCLEOTIDE SEQUENCE</scope>
    <source>
        <strain evidence="3">I ESC-2004</strain>
    </source>
</reference>
<evidence type="ECO:0000313" key="2">
    <source>
        <dbReference type="EnsemblMetazoa" id="CapteP147654"/>
    </source>
</evidence>
<dbReference type="PANTHER" id="PTHR33395:SF22">
    <property type="entry name" value="REVERSE TRANSCRIPTASE DOMAIN-CONTAINING PROTEIN"/>
    <property type="match status" value="1"/>
</dbReference>
<proteinExistence type="predicted"/>
<evidence type="ECO:0000313" key="1">
    <source>
        <dbReference type="EMBL" id="ELU16730.1"/>
    </source>
</evidence>
<dbReference type="GO" id="GO:0007508">
    <property type="term" value="P:larval heart development"/>
    <property type="evidence" value="ECO:0007669"/>
    <property type="project" value="TreeGrafter"/>
</dbReference>
<dbReference type="AlphaFoldDB" id="R7VKG1"/>
<evidence type="ECO:0008006" key="4">
    <source>
        <dbReference type="Google" id="ProtNLM"/>
    </source>
</evidence>
<feature type="non-terminal residue" evidence="1">
    <location>
        <position position="94"/>
    </location>
</feature>
<sequence length="94" mass="10546">MKNKSPGYDGICADPIKAACDSLISPLLHILNLSYLKGTVPCEMKLAQVVPLFKKGSPKEICNYRPISRLPLFSKILEKLVHKRLYNYLSAKNV</sequence>
<dbReference type="EMBL" id="KB292973">
    <property type="protein sequence ID" value="ELU16730.1"/>
    <property type="molecule type" value="Genomic_DNA"/>
</dbReference>
<protein>
    <recommendedName>
        <fullName evidence="4">Reverse transcriptase domain-containing protein</fullName>
    </recommendedName>
</protein>
<dbReference type="GO" id="GO:0031012">
    <property type="term" value="C:extracellular matrix"/>
    <property type="evidence" value="ECO:0007669"/>
    <property type="project" value="TreeGrafter"/>
</dbReference>
<dbReference type="Proteomes" id="UP000014760">
    <property type="component" value="Unassembled WGS sequence"/>
</dbReference>
<dbReference type="EnsemblMetazoa" id="CapteT147654">
    <property type="protein sequence ID" value="CapteP147654"/>
    <property type="gene ID" value="CapteG147654"/>
</dbReference>
<keyword evidence="3" id="KW-1185">Reference proteome</keyword>